<dbReference type="CDD" id="cd16331">
    <property type="entry name" value="YjgA-like"/>
    <property type="match status" value="1"/>
</dbReference>
<protein>
    <recommendedName>
        <fullName evidence="6">Ribosome-associated protein</fullName>
    </recommendedName>
</protein>
<proteinExistence type="predicted"/>
<evidence type="ECO:0000256" key="1">
    <source>
        <dbReference type="ARBA" id="ARBA00022490"/>
    </source>
</evidence>
<gene>
    <name evidence="5" type="ORF">METZ01_LOCUS296157</name>
</gene>
<accession>A0A382M348</accession>
<evidence type="ECO:0000256" key="4">
    <source>
        <dbReference type="ARBA" id="ARBA00022884"/>
    </source>
</evidence>
<evidence type="ECO:0008006" key="6">
    <source>
        <dbReference type="Google" id="ProtNLM"/>
    </source>
</evidence>
<keyword evidence="4" id="KW-0694">RNA-binding</keyword>
<dbReference type="Pfam" id="PF04751">
    <property type="entry name" value="DarP"/>
    <property type="match status" value="1"/>
</dbReference>
<name>A0A382M348_9ZZZZ</name>
<reference evidence="5" key="1">
    <citation type="submission" date="2018-05" db="EMBL/GenBank/DDBJ databases">
        <authorList>
            <person name="Lanie J.A."/>
            <person name="Ng W.-L."/>
            <person name="Kazmierczak K.M."/>
            <person name="Andrzejewski T.M."/>
            <person name="Davidsen T.M."/>
            <person name="Wayne K.J."/>
            <person name="Tettelin H."/>
            <person name="Glass J.I."/>
            <person name="Rusch D."/>
            <person name="Podicherti R."/>
            <person name="Tsui H.-C.T."/>
            <person name="Winkler M.E."/>
        </authorList>
    </citation>
    <scope>NUCLEOTIDE SEQUENCE</scope>
</reference>
<dbReference type="GO" id="GO:0005829">
    <property type="term" value="C:cytosol"/>
    <property type="evidence" value="ECO:0007669"/>
    <property type="project" value="TreeGrafter"/>
</dbReference>
<keyword evidence="3" id="KW-0699">rRNA-binding</keyword>
<dbReference type="InterPro" id="IPR006839">
    <property type="entry name" value="DarP"/>
</dbReference>
<evidence type="ECO:0000313" key="5">
    <source>
        <dbReference type="EMBL" id="SVC43303.1"/>
    </source>
</evidence>
<keyword evidence="1" id="KW-0963">Cytoplasm</keyword>
<sequence>MGELRKLATRLAELNQEQINQINDAVIKESVEATRKITKGNARKRQIQYTAKLLSKIDTTDIRQLVDTLDASSALYVQKFHSLESWRERLIQSDDAVLNEIFLEHPDCDRQQLRQLTRTAIKERASDGKGAHFRKLFQFLKQLS</sequence>
<dbReference type="Gene3D" id="1.10.60.30">
    <property type="entry name" value="PSPTO4464-like domains"/>
    <property type="match status" value="2"/>
</dbReference>
<dbReference type="PANTHER" id="PTHR38101">
    <property type="entry name" value="UPF0307 PROTEIN YJGA"/>
    <property type="match status" value="1"/>
</dbReference>
<dbReference type="GO" id="GO:0042254">
    <property type="term" value="P:ribosome biogenesis"/>
    <property type="evidence" value="ECO:0007669"/>
    <property type="project" value="UniProtKB-KW"/>
</dbReference>
<dbReference type="AlphaFoldDB" id="A0A382M348"/>
<dbReference type="NCBIfam" id="NF003593">
    <property type="entry name" value="PRK05255.1-1"/>
    <property type="match status" value="1"/>
</dbReference>
<evidence type="ECO:0000256" key="3">
    <source>
        <dbReference type="ARBA" id="ARBA00022730"/>
    </source>
</evidence>
<dbReference type="EMBL" id="UINC01090937">
    <property type="protein sequence ID" value="SVC43303.1"/>
    <property type="molecule type" value="Genomic_DNA"/>
</dbReference>
<evidence type="ECO:0000256" key="2">
    <source>
        <dbReference type="ARBA" id="ARBA00022517"/>
    </source>
</evidence>
<organism evidence="5">
    <name type="scientific">marine metagenome</name>
    <dbReference type="NCBI Taxonomy" id="408172"/>
    <lineage>
        <taxon>unclassified sequences</taxon>
        <taxon>metagenomes</taxon>
        <taxon>ecological metagenomes</taxon>
    </lineage>
</organism>
<keyword evidence="2" id="KW-0690">Ribosome biogenesis</keyword>
<dbReference type="GO" id="GO:0019843">
    <property type="term" value="F:rRNA binding"/>
    <property type="evidence" value="ECO:0007669"/>
    <property type="project" value="UniProtKB-KW"/>
</dbReference>
<dbReference type="SUPFAM" id="SSF158710">
    <property type="entry name" value="PSPTO4464-like"/>
    <property type="match status" value="1"/>
</dbReference>
<dbReference type="PANTHER" id="PTHR38101:SF1">
    <property type="entry name" value="UPF0307 PROTEIN YJGA"/>
    <property type="match status" value="1"/>
</dbReference>
<dbReference type="InterPro" id="IPR023153">
    <property type="entry name" value="DarP_sf"/>
</dbReference>
<dbReference type="PIRSF" id="PIRSF016183">
    <property type="entry name" value="UCP016183"/>
    <property type="match status" value="1"/>
</dbReference>